<name>A0A1H2VE86_ACIFE</name>
<evidence type="ECO:0000256" key="1">
    <source>
        <dbReference type="ARBA" id="ARBA00022729"/>
    </source>
</evidence>
<keyword evidence="3" id="KW-0472">Membrane</keyword>
<keyword evidence="3" id="KW-0812">Transmembrane</keyword>
<dbReference type="AlphaFoldDB" id="A0A1H2VE86"/>
<dbReference type="RefSeq" id="WP_074705058.1">
    <property type="nucleotide sequence ID" value="NZ_CALAKB010000006.1"/>
</dbReference>
<dbReference type="Gene3D" id="2.70.70.10">
    <property type="entry name" value="Glucose Permease (Domain IIA)"/>
    <property type="match status" value="1"/>
</dbReference>
<evidence type="ECO:0000313" key="5">
    <source>
        <dbReference type="EMBL" id="SDW66651.1"/>
    </source>
</evidence>
<dbReference type="FunFam" id="2.70.70.10:FF:000006">
    <property type="entry name" value="M23 family peptidase"/>
    <property type="match status" value="1"/>
</dbReference>
<dbReference type="CDD" id="cd12797">
    <property type="entry name" value="M23_peptidase"/>
    <property type="match status" value="1"/>
</dbReference>
<dbReference type="Pfam" id="PF01551">
    <property type="entry name" value="Peptidase_M23"/>
    <property type="match status" value="1"/>
</dbReference>
<keyword evidence="3" id="KW-1133">Transmembrane helix</keyword>
<sequence length="318" mass="34292">MEKKELTKKFKGLKGLLPSGHLVGTGFSFQWKDADGQIQEFHAGPKLLMGFCGAFLASLMGLAVCAGLLFKAWDEQTELANYRADYGVYTERLAKLMDDNEKLQRELAQVVQVENAVREKLSKDGVKIGEQAVDKKSKELDKGGQGGSTTADQLTVLEVQDEINWKKLAYKKENLTNMLLALSNTGDGTYGWPVSGGEISSFFGLRADPFGGGSDYHPGIDIAVDYGTPIKASSTGTVEEAQWNGGYGRFVSIDHGNGITTCYGHMSAIAVQPGQTVRRGDVIGYAGSSGYSTGPHVHFEVRQNGSPVNPLNFARPVG</sequence>
<feature type="coiled-coil region" evidence="2">
    <location>
        <begin position="86"/>
        <end position="120"/>
    </location>
</feature>
<organism evidence="5 6">
    <name type="scientific">Acidaminococcus fermentans</name>
    <dbReference type="NCBI Taxonomy" id="905"/>
    <lineage>
        <taxon>Bacteria</taxon>
        <taxon>Bacillati</taxon>
        <taxon>Bacillota</taxon>
        <taxon>Negativicutes</taxon>
        <taxon>Acidaminococcales</taxon>
        <taxon>Acidaminococcaceae</taxon>
        <taxon>Acidaminococcus</taxon>
    </lineage>
</organism>
<feature type="domain" description="M23ase beta-sheet core" evidence="4">
    <location>
        <begin position="216"/>
        <end position="310"/>
    </location>
</feature>
<comment type="caution">
    <text evidence="5">The sequence shown here is derived from an EMBL/GenBank/DDBJ whole genome shotgun (WGS) entry which is preliminary data.</text>
</comment>
<dbReference type="GO" id="GO:0004222">
    <property type="term" value="F:metalloendopeptidase activity"/>
    <property type="evidence" value="ECO:0007669"/>
    <property type="project" value="TreeGrafter"/>
</dbReference>
<evidence type="ECO:0000259" key="4">
    <source>
        <dbReference type="Pfam" id="PF01551"/>
    </source>
</evidence>
<dbReference type="PANTHER" id="PTHR21666:SF289">
    <property type="entry name" value="L-ALA--D-GLU ENDOPEPTIDASE"/>
    <property type="match status" value="1"/>
</dbReference>
<dbReference type="Proteomes" id="UP000182379">
    <property type="component" value="Unassembled WGS sequence"/>
</dbReference>
<protein>
    <submittedName>
        <fullName evidence="5">Murein DD-endopeptidase MepM and murein hydrolase activator NlpD, contain LysM domain</fullName>
    </submittedName>
</protein>
<dbReference type="InterPro" id="IPR016047">
    <property type="entry name" value="M23ase_b-sheet_dom"/>
</dbReference>
<dbReference type="SUPFAM" id="SSF51261">
    <property type="entry name" value="Duplicated hybrid motif"/>
    <property type="match status" value="1"/>
</dbReference>
<accession>A0A1H2VE86</accession>
<evidence type="ECO:0000256" key="2">
    <source>
        <dbReference type="SAM" id="Coils"/>
    </source>
</evidence>
<dbReference type="EMBL" id="FNOP01000004">
    <property type="protein sequence ID" value="SDW66651.1"/>
    <property type="molecule type" value="Genomic_DNA"/>
</dbReference>
<keyword evidence="5" id="KW-0378">Hydrolase</keyword>
<evidence type="ECO:0000313" key="6">
    <source>
        <dbReference type="Proteomes" id="UP000182379"/>
    </source>
</evidence>
<feature type="transmembrane region" description="Helical" evidence="3">
    <location>
        <begin position="47"/>
        <end position="70"/>
    </location>
</feature>
<gene>
    <name evidence="5" type="ORF">SAMN05216495_10416</name>
</gene>
<proteinExistence type="predicted"/>
<reference evidence="5 6" key="1">
    <citation type="submission" date="2016-10" db="EMBL/GenBank/DDBJ databases">
        <authorList>
            <person name="Varghese N."/>
            <person name="Submissions S."/>
        </authorList>
    </citation>
    <scope>NUCLEOTIDE SEQUENCE [LARGE SCALE GENOMIC DNA]</scope>
    <source>
        <strain evidence="5 6">WCC6</strain>
    </source>
</reference>
<keyword evidence="1" id="KW-0732">Signal</keyword>
<evidence type="ECO:0000256" key="3">
    <source>
        <dbReference type="SAM" id="Phobius"/>
    </source>
</evidence>
<dbReference type="InterPro" id="IPR011055">
    <property type="entry name" value="Dup_hybrid_motif"/>
</dbReference>
<dbReference type="PANTHER" id="PTHR21666">
    <property type="entry name" value="PEPTIDASE-RELATED"/>
    <property type="match status" value="1"/>
</dbReference>
<keyword evidence="2" id="KW-0175">Coiled coil</keyword>
<dbReference type="InterPro" id="IPR050570">
    <property type="entry name" value="Cell_wall_metabolism_enzyme"/>
</dbReference>